<proteinExistence type="predicted"/>
<protein>
    <submittedName>
        <fullName evidence="2">Uncharacterized protein</fullName>
    </submittedName>
</protein>
<dbReference type="Proteomes" id="UP000183206">
    <property type="component" value="Unassembled WGS sequence"/>
</dbReference>
<gene>
    <name evidence="2" type="ORF">AUJ44_02630</name>
</gene>
<feature type="region of interest" description="Disordered" evidence="1">
    <location>
        <begin position="24"/>
        <end position="44"/>
    </location>
</feature>
<organism evidence="2 3">
    <name type="scientific">Candidatus Nomurabacteria bacterium CG1_02_47_685</name>
    <dbReference type="NCBI Taxonomy" id="1805282"/>
    <lineage>
        <taxon>Bacteria</taxon>
        <taxon>Candidatus Nomuraibacteriota</taxon>
    </lineage>
</organism>
<name>A0A1J4VCP7_9BACT</name>
<dbReference type="STRING" id="1805282.AUJ44_02630"/>
<evidence type="ECO:0000313" key="3">
    <source>
        <dbReference type="Proteomes" id="UP000183206"/>
    </source>
</evidence>
<dbReference type="AlphaFoldDB" id="A0A1J4VCP7"/>
<dbReference type="EMBL" id="MNVO01000043">
    <property type="protein sequence ID" value="OIO32318.1"/>
    <property type="molecule type" value="Genomic_DNA"/>
</dbReference>
<evidence type="ECO:0000256" key="1">
    <source>
        <dbReference type="SAM" id="MobiDB-lite"/>
    </source>
</evidence>
<comment type="caution">
    <text evidence="2">The sequence shown here is derived from an EMBL/GenBank/DDBJ whole genome shotgun (WGS) entry which is preliminary data.</text>
</comment>
<reference evidence="2 3" key="1">
    <citation type="journal article" date="2016" name="Environ. Microbiol.">
        <title>Genomic resolution of a cold subsurface aquifer community provides metabolic insights for novel microbes adapted to high CO concentrations.</title>
        <authorList>
            <person name="Probst A.J."/>
            <person name="Castelle C.J."/>
            <person name="Singh A."/>
            <person name="Brown C.T."/>
            <person name="Anantharaman K."/>
            <person name="Sharon I."/>
            <person name="Hug L.A."/>
            <person name="Burstein D."/>
            <person name="Emerson J.B."/>
            <person name="Thomas B.C."/>
            <person name="Banfield J.F."/>
        </authorList>
    </citation>
    <scope>NUCLEOTIDE SEQUENCE [LARGE SCALE GENOMIC DNA]</scope>
    <source>
        <strain evidence="2">CG1_02_47_685</strain>
    </source>
</reference>
<accession>A0A1J4VCP7</accession>
<evidence type="ECO:0000313" key="2">
    <source>
        <dbReference type="EMBL" id="OIO32318.1"/>
    </source>
</evidence>
<sequence length="89" mass="10102">MRAETRRKILFSLEEKEIRRAQNEKSKEYFPAGHASGASDGGVSQFSRSKKVRAKCIITAPVETFSGLGKGFWRKSKRDFGFRKIAPYS</sequence>